<dbReference type="GO" id="GO:0005737">
    <property type="term" value="C:cytoplasm"/>
    <property type="evidence" value="ECO:0007669"/>
    <property type="project" value="UniProtKB-SubCell"/>
</dbReference>
<dbReference type="GO" id="GO:0051301">
    <property type="term" value="P:cell division"/>
    <property type="evidence" value="ECO:0007669"/>
    <property type="project" value="UniProtKB-KW"/>
</dbReference>
<reference evidence="9 10" key="1">
    <citation type="submission" date="2008-09" db="EMBL/GenBank/DDBJ databases">
        <authorList>
            <person name="Fulton L."/>
            <person name="Clifton S."/>
            <person name="Fulton B."/>
            <person name="Xu J."/>
            <person name="Minx P."/>
            <person name="Pepin K.H."/>
            <person name="Johnson M."/>
            <person name="Thiruvilangam P."/>
            <person name="Bhonagiri V."/>
            <person name="Nash W.E."/>
            <person name="Mardis E.R."/>
            <person name="Wilson R.K."/>
        </authorList>
    </citation>
    <scope>NUCLEOTIDE SEQUENCE [LARGE SCALE GENOMIC DNA]</scope>
    <source>
        <strain evidence="9 10">DSM 13275</strain>
    </source>
</reference>
<dbReference type="EMBL" id="ABWP01000045">
    <property type="protein sequence ID" value="EEA85345.1"/>
    <property type="molecule type" value="Genomic_DNA"/>
</dbReference>
<protein>
    <submittedName>
        <fullName evidence="9">DivIVA domain protein</fullName>
    </submittedName>
</protein>
<feature type="coiled-coil region" evidence="7">
    <location>
        <begin position="103"/>
        <end position="130"/>
    </location>
</feature>
<reference evidence="9 10" key="2">
    <citation type="submission" date="2008-10" db="EMBL/GenBank/DDBJ databases">
        <title>Draft genome sequence of Clostridium hiranonis (DSM 13275).</title>
        <authorList>
            <person name="Sudarsanam P."/>
            <person name="Ley R."/>
            <person name="Guruge J."/>
            <person name="Turnbaugh P.J."/>
            <person name="Mahowald M."/>
            <person name="Liep D."/>
            <person name="Gordon J."/>
        </authorList>
    </citation>
    <scope>NUCLEOTIDE SEQUENCE [LARGE SCALE GENOMIC DNA]</scope>
    <source>
        <strain evidence="9 10">DSM 13275</strain>
    </source>
</reference>
<dbReference type="Proteomes" id="UP000003178">
    <property type="component" value="Unassembled WGS sequence"/>
</dbReference>
<evidence type="ECO:0000256" key="3">
    <source>
        <dbReference type="ARBA" id="ARBA00022490"/>
    </source>
</evidence>
<gene>
    <name evidence="9" type="ORF">CLOHIR_01068</name>
</gene>
<organism evidence="9 10">
    <name type="scientific">Peptacetobacter hiranonis (strain DSM 13275 / JCM 10541 / KCTC 15199 / TO-931)</name>
    <name type="common">Clostridium hiranonis</name>
    <dbReference type="NCBI Taxonomy" id="500633"/>
    <lineage>
        <taxon>Bacteria</taxon>
        <taxon>Bacillati</taxon>
        <taxon>Bacillota</taxon>
        <taxon>Clostridia</taxon>
        <taxon>Peptostreptococcales</taxon>
        <taxon>Peptostreptococcaceae</taxon>
        <taxon>Peptacetobacter</taxon>
    </lineage>
</organism>
<feature type="coiled-coil region" evidence="7">
    <location>
        <begin position="28"/>
        <end position="62"/>
    </location>
</feature>
<proteinExistence type="inferred from homology"/>
<comment type="caution">
    <text evidence="9">The sequence shown here is derived from an EMBL/GenBank/DDBJ whole genome shotgun (WGS) entry which is preliminary data.</text>
</comment>
<dbReference type="PANTHER" id="PTHR35794">
    <property type="entry name" value="CELL DIVISION PROTEIN DIVIVA"/>
    <property type="match status" value="1"/>
</dbReference>
<dbReference type="OrthoDB" id="9815492at2"/>
<keyword evidence="5 7" id="KW-0175">Coiled coil</keyword>
<evidence type="ECO:0000256" key="2">
    <source>
        <dbReference type="ARBA" id="ARBA00009008"/>
    </source>
</evidence>
<dbReference type="InterPro" id="IPR019933">
    <property type="entry name" value="DivIVA_domain"/>
</dbReference>
<dbReference type="Gene3D" id="6.10.250.660">
    <property type="match status" value="1"/>
</dbReference>
<dbReference type="Pfam" id="PF05103">
    <property type="entry name" value="DivIVA"/>
    <property type="match status" value="1"/>
</dbReference>
<keyword evidence="6" id="KW-0131">Cell cycle</keyword>
<dbReference type="AlphaFoldDB" id="B6FYW4"/>
<name>B6FYW4_PEPHT</name>
<dbReference type="eggNOG" id="COG3599">
    <property type="taxonomic scope" value="Bacteria"/>
</dbReference>
<dbReference type="NCBIfam" id="TIGR03544">
    <property type="entry name" value="DivI1A_domain"/>
    <property type="match status" value="1"/>
</dbReference>
<dbReference type="InterPro" id="IPR007793">
    <property type="entry name" value="DivIVA_fam"/>
</dbReference>
<dbReference type="RefSeq" id="WP_006439985.1">
    <property type="nucleotide sequence ID" value="NZ_DS995356.1"/>
</dbReference>
<feature type="region of interest" description="Disordered" evidence="8">
    <location>
        <begin position="181"/>
        <end position="204"/>
    </location>
</feature>
<dbReference type="PANTHER" id="PTHR35794:SF2">
    <property type="entry name" value="CELL DIVISION PROTEIN DIVIVA"/>
    <property type="match status" value="1"/>
</dbReference>
<evidence type="ECO:0000256" key="6">
    <source>
        <dbReference type="ARBA" id="ARBA00023306"/>
    </source>
</evidence>
<keyword evidence="3" id="KW-0963">Cytoplasm</keyword>
<evidence type="ECO:0000256" key="8">
    <source>
        <dbReference type="SAM" id="MobiDB-lite"/>
    </source>
</evidence>
<dbReference type="HOGENOM" id="CLU_076854_3_0_9"/>
<evidence type="ECO:0000256" key="5">
    <source>
        <dbReference type="ARBA" id="ARBA00023054"/>
    </source>
</evidence>
<evidence type="ECO:0000313" key="10">
    <source>
        <dbReference type="Proteomes" id="UP000003178"/>
    </source>
</evidence>
<evidence type="ECO:0000256" key="1">
    <source>
        <dbReference type="ARBA" id="ARBA00004496"/>
    </source>
</evidence>
<keyword evidence="4" id="KW-0132">Cell division</keyword>
<evidence type="ECO:0000313" key="9">
    <source>
        <dbReference type="EMBL" id="EEA85345.1"/>
    </source>
</evidence>
<comment type="subcellular location">
    <subcellularLocation>
        <location evidence="1">Cytoplasm</location>
    </subcellularLocation>
</comment>
<sequence length="204" mass="23864">MITPQEIEEKVFKKSMRGFNCEEVDEFLDDLRVDYENLIRENESLKERVRMYSEQLNKYTNIEDTLKETLITAQTAAEDTTSAANKKARIIVEEAEFMGKQKIDEATSRVIEIRKEYDNLTAEFKMFKNKFKSLLESEIKNIDEICSNIDTGLASQYEWRTAMSGYDDDRYDIEDTFGATGAMDDEEEYHSDEERTSPEDIFNL</sequence>
<dbReference type="STRING" id="500633.CLOHIR_01068"/>
<evidence type="ECO:0000256" key="7">
    <source>
        <dbReference type="SAM" id="Coils"/>
    </source>
</evidence>
<comment type="similarity">
    <text evidence="2">Belongs to the DivIVA family.</text>
</comment>
<accession>B6FYW4</accession>
<evidence type="ECO:0000256" key="4">
    <source>
        <dbReference type="ARBA" id="ARBA00022618"/>
    </source>
</evidence>
<keyword evidence="10" id="KW-1185">Reference proteome</keyword>